<feature type="transmembrane region" description="Helical" evidence="12">
    <location>
        <begin position="367"/>
        <end position="385"/>
    </location>
</feature>
<evidence type="ECO:0000256" key="3">
    <source>
        <dbReference type="ARBA" id="ARBA00022475"/>
    </source>
</evidence>
<keyword evidence="10" id="KW-0807">Transducer</keyword>
<dbReference type="GO" id="GO:0004930">
    <property type="term" value="F:G protein-coupled receptor activity"/>
    <property type="evidence" value="ECO:0007669"/>
    <property type="project" value="UniProtKB-KW"/>
</dbReference>
<dbReference type="PANTHER" id="PTHR32546">
    <property type="entry name" value="G-PROTEIN COUPLED RECEPTOR 158-RELATED"/>
    <property type="match status" value="1"/>
</dbReference>
<accession>A0A085LTU9</accession>
<feature type="transmembrane region" description="Helical" evidence="12">
    <location>
        <begin position="502"/>
        <end position="520"/>
    </location>
</feature>
<evidence type="ECO:0000259" key="13">
    <source>
        <dbReference type="Pfam" id="PF00003"/>
    </source>
</evidence>
<keyword evidence="5 12" id="KW-1133">Transmembrane helix</keyword>
<keyword evidence="15" id="KW-1185">Reference proteome</keyword>
<evidence type="ECO:0000256" key="5">
    <source>
        <dbReference type="ARBA" id="ARBA00022989"/>
    </source>
</evidence>
<keyword evidence="3" id="KW-1003">Cell membrane</keyword>
<evidence type="ECO:0000313" key="15">
    <source>
        <dbReference type="Proteomes" id="UP000030764"/>
    </source>
</evidence>
<keyword evidence="9" id="KW-0325">Glycoprotein</keyword>
<comment type="subcellular location">
    <subcellularLocation>
        <location evidence="1">Cell membrane</location>
        <topology evidence="1">Multi-pass membrane protein</topology>
    </subcellularLocation>
</comment>
<dbReference type="AlphaFoldDB" id="A0A085LTU9"/>
<feature type="transmembrane region" description="Helical" evidence="12">
    <location>
        <begin position="7"/>
        <end position="27"/>
    </location>
</feature>
<evidence type="ECO:0000256" key="7">
    <source>
        <dbReference type="ARBA" id="ARBA00023136"/>
    </source>
</evidence>
<evidence type="ECO:0000256" key="12">
    <source>
        <dbReference type="SAM" id="Phobius"/>
    </source>
</evidence>
<protein>
    <recommendedName>
        <fullName evidence="13">G-protein coupled receptors family 3 profile domain-containing protein</fullName>
    </recommendedName>
</protein>
<dbReference type="Proteomes" id="UP000030764">
    <property type="component" value="Unassembled WGS sequence"/>
</dbReference>
<sequence length="755" mass="84250">MLLRNLHLCHIALIVLVNMICGLGIIISKDAASEQILLDNRRISSPLLSTALAKYVQPFKRCDQVMNASMISQRLMHNLVTNRLGSELSALTSLMTMWCAGQISSLKTGRQQPTARDVFLSSLQHLSTDIIQIGLTTEDGSWTSVASDYYGSTASRSERVHSESVSPSLSELLAKYPSLTTDSANVIGNFRVTYLWYTACEPDDKSAWQIIILFNATSDHALLRKCHDKSGMYAFYVAIPLSIVNMSPCSGSLRADISQAGCDFVASRCHLLPQNGYSAGTLKCCCGVPPNELCINNTADGRSLRSLLELLSQLCRTSTETMLVDHNPSTMAKVFLAINVFSILAASALIFFLASQNKFQEANTSKGTLIELGLFGAILMYSKTILEFFPPQPITCCLITWCRQLGFTVFYGALILMIYSNLVDRRPRRTNQTGSLNKVLLRDISYMIAFTTTGLIAWTMAIYEFSDFSKYLYISNDNGFLPGVQFVSQITPNTCTLFKWHFFWHAIEICLLFYGMYLCFKSRGSLSTKRNRFLVAILIELVVSTVVNSVRYKFWPAFNPNMTIIVSFVQVHLTVTLITVILLSKYYYGKLGSSKNVSNKLSGSKRNQSSLAKLRDRILNGTLDFAELPISDMNPEDIRAELKRVYTQLRMFKLTNMYAENPHIQKKKIRKQSHTTKRTSVSHGGSRSLYDVTSSKAETEEVSAALTSNEVESPSKLTTTGDYTVHSAAHNVYLTEGNLTVTQRMLMDNDGSTQI</sequence>
<feature type="transmembrane region" description="Helical" evidence="12">
    <location>
        <begin position="444"/>
        <end position="463"/>
    </location>
</feature>
<feature type="transmembrane region" description="Helical" evidence="12">
    <location>
        <begin position="405"/>
        <end position="423"/>
    </location>
</feature>
<feature type="domain" description="G-protein coupled receptors family 3 profile" evidence="13">
    <location>
        <begin position="330"/>
        <end position="581"/>
    </location>
</feature>
<keyword evidence="8" id="KW-0675">Receptor</keyword>
<feature type="transmembrane region" description="Helical" evidence="12">
    <location>
        <begin position="334"/>
        <end position="355"/>
    </location>
</feature>
<feature type="transmembrane region" description="Helical" evidence="12">
    <location>
        <begin position="562"/>
        <end position="583"/>
    </location>
</feature>
<keyword evidence="7 12" id="KW-0472">Membrane</keyword>
<name>A0A085LTU9_9BILA</name>
<dbReference type="GO" id="GO:0005886">
    <property type="term" value="C:plasma membrane"/>
    <property type="evidence" value="ECO:0007669"/>
    <property type="project" value="UniProtKB-SubCell"/>
</dbReference>
<dbReference type="Pfam" id="PF00003">
    <property type="entry name" value="7tm_3"/>
    <property type="match status" value="1"/>
</dbReference>
<evidence type="ECO:0000256" key="9">
    <source>
        <dbReference type="ARBA" id="ARBA00023180"/>
    </source>
</evidence>
<comment type="similarity">
    <text evidence="2">Belongs to the G-protein coupled receptor 3 family.</text>
</comment>
<reference evidence="14 15" key="1">
    <citation type="journal article" date="2014" name="Nat. Genet.">
        <title>Genome and transcriptome of the porcine whipworm Trichuris suis.</title>
        <authorList>
            <person name="Jex A.R."/>
            <person name="Nejsum P."/>
            <person name="Schwarz E.M."/>
            <person name="Hu L."/>
            <person name="Young N.D."/>
            <person name="Hall R.S."/>
            <person name="Korhonen P.K."/>
            <person name="Liao S."/>
            <person name="Thamsborg S."/>
            <person name="Xia J."/>
            <person name="Xu P."/>
            <person name="Wang S."/>
            <person name="Scheerlinck J.P."/>
            <person name="Hofmann A."/>
            <person name="Sternberg P.W."/>
            <person name="Wang J."/>
            <person name="Gasser R.B."/>
        </authorList>
    </citation>
    <scope>NUCLEOTIDE SEQUENCE [LARGE SCALE GENOMIC DNA]</scope>
    <source>
        <strain evidence="14">DCEP-RM93M</strain>
    </source>
</reference>
<feature type="compositionally biased region" description="Polar residues" evidence="11">
    <location>
        <begin position="678"/>
        <end position="695"/>
    </location>
</feature>
<evidence type="ECO:0000256" key="4">
    <source>
        <dbReference type="ARBA" id="ARBA00022692"/>
    </source>
</evidence>
<proteinExistence type="inferred from homology"/>
<evidence type="ECO:0000256" key="6">
    <source>
        <dbReference type="ARBA" id="ARBA00023040"/>
    </source>
</evidence>
<dbReference type="InterPro" id="IPR043458">
    <property type="entry name" value="GPR158/179"/>
</dbReference>
<dbReference type="InterPro" id="IPR017978">
    <property type="entry name" value="GPCR_3_C"/>
</dbReference>
<evidence type="ECO:0000256" key="10">
    <source>
        <dbReference type="ARBA" id="ARBA00023224"/>
    </source>
</evidence>
<evidence type="ECO:0000256" key="1">
    <source>
        <dbReference type="ARBA" id="ARBA00004651"/>
    </source>
</evidence>
<evidence type="ECO:0000256" key="2">
    <source>
        <dbReference type="ARBA" id="ARBA00007242"/>
    </source>
</evidence>
<evidence type="ECO:0000313" key="14">
    <source>
        <dbReference type="EMBL" id="KFD48395.1"/>
    </source>
</evidence>
<evidence type="ECO:0000256" key="11">
    <source>
        <dbReference type="SAM" id="MobiDB-lite"/>
    </source>
</evidence>
<organism evidence="14 15">
    <name type="scientific">Trichuris suis</name>
    <name type="common">pig whipworm</name>
    <dbReference type="NCBI Taxonomy" id="68888"/>
    <lineage>
        <taxon>Eukaryota</taxon>
        <taxon>Metazoa</taxon>
        <taxon>Ecdysozoa</taxon>
        <taxon>Nematoda</taxon>
        <taxon>Enoplea</taxon>
        <taxon>Dorylaimia</taxon>
        <taxon>Trichinellida</taxon>
        <taxon>Trichuridae</taxon>
        <taxon>Trichuris</taxon>
    </lineage>
</organism>
<keyword evidence="4 12" id="KW-0812">Transmembrane</keyword>
<evidence type="ECO:0000256" key="8">
    <source>
        <dbReference type="ARBA" id="ARBA00023170"/>
    </source>
</evidence>
<gene>
    <name evidence="14" type="ORF">M513_10747</name>
</gene>
<feature type="region of interest" description="Disordered" evidence="11">
    <location>
        <begin position="670"/>
        <end position="695"/>
    </location>
</feature>
<dbReference type="PANTHER" id="PTHR32546:SF26">
    <property type="entry name" value="SMOG, ISOFORM D"/>
    <property type="match status" value="1"/>
</dbReference>
<feature type="transmembrane region" description="Helical" evidence="12">
    <location>
        <begin position="532"/>
        <end position="550"/>
    </location>
</feature>
<dbReference type="EMBL" id="KL363295">
    <property type="protein sequence ID" value="KFD48395.1"/>
    <property type="molecule type" value="Genomic_DNA"/>
</dbReference>
<keyword evidence="6" id="KW-0297">G-protein coupled receptor</keyword>